<dbReference type="GO" id="GO:0016787">
    <property type="term" value="F:hydrolase activity"/>
    <property type="evidence" value="ECO:0007669"/>
    <property type="project" value="UniProtKB-KW"/>
</dbReference>
<dbReference type="PANTHER" id="PTHR43283">
    <property type="entry name" value="BETA-LACTAMASE-RELATED"/>
    <property type="match status" value="1"/>
</dbReference>
<proteinExistence type="predicted"/>
<dbReference type="Gene3D" id="3.40.710.10">
    <property type="entry name" value="DD-peptidase/beta-lactamase superfamily"/>
    <property type="match status" value="1"/>
</dbReference>
<dbReference type="PANTHER" id="PTHR43283:SF15">
    <property type="entry name" value="CONSERVED PROTEIN"/>
    <property type="match status" value="1"/>
</dbReference>
<protein>
    <submittedName>
        <fullName evidence="2">Serine hydrolase domain-containing protein</fullName>
        <ecNumber evidence="2">3.1.1.103</ecNumber>
    </submittedName>
</protein>
<evidence type="ECO:0000313" key="2">
    <source>
        <dbReference type="EMBL" id="MEE4023279.1"/>
    </source>
</evidence>
<dbReference type="RefSeq" id="WP_330504547.1">
    <property type="nucleotide sequence ID" value="NZ_JAZDUE010000006.1"/>
</dbReference>
<dbReference type="InterPro" id="IPR050789">
    <property type="entry name" value="Diverse_Enzym_Activities"/>
</dbReference>
<accession>A0ABU7MSH6</accession>
<dbReference type="EMBL" id="JAZDUE010000006">
    <property type="protein sequence ID" value="MEE4023279.1"/>
    <property type="molecule type" value="Genomic_DNA"/>
</dbReference>
<dbReference type="EC" id="3.1.1.103" evidence="2"/>
<comment type="caution">
    <text evidence="2">The sequence shown here is derived from an EMBL/GenBank/DDBJ whole genome shotgun (WGS) entry which is preliminary data.</text>
</comment>
<gene>
    <name evidence="2" type="ORF">V1Y59_09340</name>
</gene>
<organism evidence="2 3">
    <name type="scientific">Gordonia prachuapensis</name>
    <dbReference type="NCBI Taxonomy" id="3115651"/>
    <lineage>
        <taxon>Bacteria</taxon>
        <taxon>Bacillati</taxon>
        <taxon>Actinomycetota</taxon>
        <taxon>Actinomycetes</taxon>
        <taxon>Mycobacteriales</taxon>
        <taxon>Gordoniaceae</taxon>
        <taxon>Gordonia</taxon>
    </lineage>
</organism>
<dbReference type="Proteomes" id="UP001335729">
    <property type="component" value="Unassembled WGS sequence"/>
</dbReference>
<evidence type="ECO:0000259" key="1">
    <source>
        <dbReference type="Pfam" id="PF00144"/>
    </source>
</evidence>
<sequence>MSALDALATWPVDHASAAIITSSGVVAYHGDPEQVFELASVTKLLVAEAVLVAVEEGAVDLDDAAGPPGATVGHLLAHASGLAFDSRDVAADVGTQRIYSSAGFEVLADTVEAATDIGFADYLHQAVAEPLGLGSTTLAGPAGHGARSSVADLARFAAELLSPTLVSPQLFAAATSVQFPGLDGFVPGYGKHRPNDWGFGFEIRSDKRPHWTGTTNSPSTFGHFGQTGTFLWVDPDLEAACVVLTDRAFGAWAKPLWSEFNDTVVAELNSRTKT</sequence>
<reference evidence="2 3" key="1">
    <citation type="submission" date="2024-01" db="EMBL/GenBank/DDBJ databases">
        <title>Draft genome sequence of Gordonia sp. PKS22-38.</title>
        <authorList>
            <person name="Suphannarot A."/>
            <person name="Mingma R."/>
        </authorList>
    </citation>
    <scope>NUCLEOTIDE SEQUENCE [LARGE SCALE GENOMIC DNA]</scope>
    <source>
        <strain evidence="2 3">PKS22-38</strain>
    </source>
</reference>
<dbReference type="InterPro" id="IPR012338">
    <property type="entry name" value="Beta-lactam/transpept-like"/>
</dbReference>
<dbReference type="SUPFAM" id="SSF56601">
    <property type="entry name" value="beta-lactamase/transpeptidase-like"/>
    <property type="match status" value="1"/>
</dbReference>
<name>A0ABU7MSH6_9ACTN</name>
<dbReference type="Pfam" id="PF00144">
    <property type="entry name" value="Beta-lactamase"/>
    <property type="match status" value="1"/>
</dbReference>
<evidence type="ECO:0000313" key="3">
    <source>
        <dbReference type="Proteomes" id="UP001335729"/>
    </source>
</evidence>
<dbReference type="InterPro" id="IPR001466">
    <property type="entry name" value="Beta-lactam-related"/>
</dbReference>
<keyword evidence="3" id="KW-1185">Reference proteome</keyword>
<feature type="domain" description="Beta-lactamase-related" evidence="1">
    <location>
        <begin position="16"/>
        <end position="250"/>
    </location>
</feature>
<keyword evidence="2" id="KW-0378">Hydrolase</keyword>